<feature type="domain" description="GGDEF" evidence="2">
    <location>
        <begin position="62"/>
        <end position="192"/>
    </location>
</feature>
<evidence type="ECO:0000256" key="1">
    <source>
        <dbReference type="SAM" id="MobiDB-lite"/>
    </source>
</evidence>
<dbReference type="PANTHER" id="PTHR44757">
    <property type="entry name" value="DIGUANYLATE CYCLASE DGCP"/>
    <property type="match status" value="1"/>
</dbReference>
<organism evidence="3 4">
    <name type="scientific">Bhargavaea ullalensis</name>
    <dbReference type="NCBI Taxonomy" id="1265685"/>
    <lineage>
        <taxon>Bacteria</taxon>
        <taxon>Bacillati</taxon>
        <taxon>Bacillota</taxon>
        <taxon>Bacilli</taxon>
        <taxon>Bacillales</taxon>
        <taxon>Caryophanaceae</taxon>
        <taxon>Bhargavaea</taxon>
    </lineage>
</organism>
<reference evidence="3 4" key="1">
    <citation type="submission" date="2024-06" db="EMBL/GenBank/DDBJ databases">
        <title>Genomic Encyclopedia of Type Strains, Phase IV (KMG-IV): sequencing the most valuable type-strain genomes for metagenomic binning, comparative biology and taxonomic classification.</title>
        <authorList>
            <person name="Goeker M."/>
        </authorList>
    </citation>
    <scope>NUCLEOTIDE SEQUENCE [LARGE SCALE GENOMIC DNA]</scope>
    <source>
        <strain evidence="3 4">DSM 26128</strain>
    </source>
</reference>
<accession>A0ABV2GF28</accession>
<dbReference type="InterPro" id="IPR000160">
    <property type="entry name" value="GGDEF_dom"/>
</dbReference>
<dbReference type="Pfam" id="PF00990">
    <property type="entry name" value="GGDEF"/>
    <property type="match status" value="1"/>
</dbReference>
<evidence type="ECO:0000313" key="3">
    <source>
        <dbReference type="EMBL" id="MET3576622.1"/>
    </source>
</evidence>
<dbReference type="RefSeq" id="WP_354198827.1">
    <property type="nucleotide sequence ID" value="NZ_JBEPLW010000028.1"/>
</dbReference>
<dbReference type="NCBIfam" id="TIGR00254">
    <property type="entry name" value="GGDEF"/>
    <property type="match status" value="1"/>
</dbReference>
<dbReference type="SMART" id="SM00267">
    <property type="entry name" value="GGDEF"/>
    <property type="match status" value="1"/>
</dbReference>
<keyword evidence="4" id="KW-1185">Reference proteome</keyword>
<feature type="region of interest" description="Disordered" evidence="1">
    <location>
        <begin position="185"/>
        <end position="205"/>
    </location>
</feature>
<dbReference type="InterPro" id="IPR029787">
    <property type="entry name" value="Nucleotide_cyclase"/>
</dbReference>
<comment type="caution">
    <text evidence="3">The sequence shown here is derived from an EMBL/GenBank/DDBJ whole genome shotgun (WGS) entry which is preliminary data.</text>
</comment>
<dbReference type="EMBL" id="JBEPLW010000028">
    <property type="protein sequence ID" value="MET3576622.1"/>
    <property type="molecule type" value="Genomic_DNA"/>
</dbReference>
<dbReference type="SUPFAM" id="SSF55073">
    <property type="entry name" value="Nucleotide cyclase"/>
    <property type="match status" value="1"/>
</dbReference>
<sequence length="205" mass="23572">MTLREDMEKWTDRTGEWPAKLEMEVELELERLRRLVYEDELTGLPNMRRFREEIRRRLQDQIPFMVCYIDLDRFKLVNDRYGHETGDLLLKSAGLRIDLAAGEGAGVYRKGGDEFLLLSEDVGSAENILERLHLAFRSPFQVGDQTLMIGISAGYSVHPDNGRDEDRLLHLADLRMYSAKRQKRAAGMSFGETGRLPQQGRLGAE</sequence>
<dbReference type="PROSITE" id="PS50887">
    <property type="entry name" value="GGDEF"/>
    <property type="match status" value="1"/>
</dbReference>
<dbReference type="CDD" id="cd01949">
    <property type="entry name" value="GGDEF"/>
    <property type="match status" value="1"/>
</dbReference>
<dbReference type="Gene3D" id="3.30.70.270">
    <property type="match status" value="1"/>
</dbReference>
<dbReference type="PANTHER" id="PTHR44757:SF2">
    <property type="entry name" value="BIOFILM ARCHITECTURE MAINTENANCE PROTEIN MBAA"/>
    <property type="match status" value="1"/>
</dbReference>
<proteinExistence type="predicted"/>
<name>A0ABV2GF28_9BACL</name>
<evidence type="ECO:0000313" key="4">
    <source>
        <dbReference type="Proteomes" id="UP001549099"/>
    </source>
</evidence>
<protein>
    <submittedName>
        <fullName evidence="3">Diguanylate cyclase (GGDEF)-like protein</fullName>
    </submittedName>
</protein>
<dbReference type="Proteomes" id="UP001549099">
    <property type="component" value="Unassembled WGS sequence"/>
</dbReference>
<dbReference type="InterPro" id="IPR043128">
    <property type="entry name" value="Rev_trsase/Diguanyl_cyclase"/>
</dbReference>
<gene>
    <name evidence="3" type="ORF">ABID49_002551</name>
</gene>
<evidence type="ECO:0000259" key="2">
    <source>
        <dbReference type="PROSITE" id="PS50887"/>
    </source>
</evidence>
<dbReference type="InterPro" id="IPR052155">
    <property type="entry name" value="Biofilm_reg_signaling"/>
</dbReference>